<organism evidence="3 4">
    <name type="scientific">Rhodococcus erythropolis (strain PR4 / NBRC 100887)</name>
    <dbReference type="NCBI Taxonomy" id="234621"/>
    <lineage>
        <taxon>Bacteria</taxon>
        <taxon>Bacillati</taxon>
        <taxon>Actinomycetota</taxon>
        <taxon>Actinomycetes</taxon>
        <taxon>Mycobacteriales</taxon>
        <taxon>Nocardiaceae</taxon>
        <taxon>Rhodococcus</taxon>
        <taxon>Rhodococcus erythropolis group</taxon>
    </lineage>
</organism>
<dbReference type="InterPro" id="IPR041698">
    <property type="entry name" value="Methyltransf_25"/>
</dbReference>
<evidence type="ECO:0000313" key="4">
    <source>
        <dbReference type="Proteomes" id="UP000002204"/>
    </source>
</evidence>
<keyword evidence="3" id="KW-0614">Plasmid</keyword>
<proteinExistence type="predicted"/>
<accession>Q3L9D5</accession>
<dbReference type="EMBL" id="AP008931">
    <property type="protein sequence ID" value="BAE46178.1"/>
    <property type="molecule type" value="Genomic_DNA"/>
</dbReference>
<gene>
    <name evidence="3" type="ordered locus">RER_pREL1-02350</name>
</gene>
<dbReference type="HOGENOM" id="CLU_056435_0_1_11"/>
<evidence type="ECO:0000256" key="1">
    <source>
        <dbReference type="ARBA" id="ARBA00022679"/>
    </source>
</evidence>
<dbReference type="Proteomes" id="UP000002204">
    <property type="component" value="Plasmid pREL1"/>
</dbReference>
<dbReference type="GO" id="GO:0016740">
    <property type="term" value="F:transferase activity"/>
    <property type="evidence" value="ECO:0007669"/>
    <property type="project" value="UniProtKB-KW"/>
</dbReference>
<reference evidence="3 4" key="2">
    <citation type="journal article" date="2006" name="Environ. Microbiol.">
        <title>Sequence analysis of three plasmids harboured in Rhodococcus erythropolis strain PR4.</title>
        <authorList>
            <person name="Sekine M."/>
            <person name="Tanikawa S."/>
            <person name="Omata S."/>
            <person name="Saito M."/>
            <person name="Fujisawa T."/>
            <person name="Tsukatani N."/>
            <person name="Tajima T."/>
            <person name="Sekigawa T."/>
            <person name="Kosugi H."/>
            <person name="Matsuo Y."/>
            <person name="Nishiko R."/>
            <person name="Imamura K."/>
            <person name="Ito M."/>
            <person name="Narita H."/>
            <person name="Tago S."/>
            <person name="Fujita N."/>
            <person name="Harayama S."/>
        </authorList>
    </citation>
    <scope>NUCLEOTIDE SEQUENCE [LARGE SCALE GENOMIC DNA]</scope>
    <source>
        <strain evidence="4">PR4 / NBRC 100887</strain>
        <plasmid evidence="3 4">pREL1</plasmid>
    </source>
</reference>
<dbReference type="KEGG" id="rer:RER_pREL1-02350"/>
<dbReference type="SUPFAM" id="SSF53335">
    <property type="entry name" value="S-adenosyl-L-methionine-dependent methyltransferases"/>
    <property type="match status" value="1"/>
</dbReference>
<dbReference type="Gene3D" id="3.40.50.150">
    <property type="entry name" value="Vaccinia Virus protein VP39"/>
    <property type="match status" value="1"/>
</dbReference>
<evidence type="ECO:0000313" key="3">
    <source>
        <dbReference type="EMBL" id="BAE46178.1"/>
    </source>
</evidence>
<dbReference type="PANTHER" id="PTHR43861">
    <property type="entry name" value="TRANS-ACONITATE 2-METHYLTRANSFERASE-RELATED"/>
    <property type="match status" value="1"/>
</dbReference>
<geneLocation type="plasmid" evidence="3 4">
    <name>pREL1</name>
</geneLocation>
<evidence type="ECO:0000259" key="2">
    <source>
        <dbReference type="Pfam" id="PF13649"/>
    </source>
</evidence>
<feature type="domain" description="Methyltransferase" evidence="2">
    <location>
        <begin position="51"/>
        <end position="139"/>
    </location>
</feature>
<protein>
    <recommendedName>
        <fullName evidence="2">Methyltransferase domain-containing protein</fullName>
    </recommendedName>
</protein>
<name>Q3L9D5_RHOE4</name>
<reference evidence="4" key="1">
    <citation type="submission" date="2005-03" db="EMBL/GenBank/DDBJ databases">
        <title>Comparison of the complete genome sequences of Rhodococcus erythropolis PR4 and Rhodococcus opacus B4.</title>
        <authorList>
            <person name="Takarada H."/>
            <person name="Sekine M."/>
            <person name="Hosoyama A."/>
            <person name="Yamada R."/>
            <person name="Fujisawa T."/>
            <person name="Omata S."/>
            <person name="Shimizu A."/>
            <person name="Tsukatani N."/>
            <person name="Tanikawa S."/>
            <person name="Fujita N."/>
            <person name="Harayama S."/>
        </authorList>
    </citation>
    <scope>NUCLEOTIDE SEQUENCE [LARGE SCALE GENOMIC DNA]</scope>
    <source>
        <strain evidence="4">PR4 / NBRC 100887</strain>
        <plasmid evidence="4">pREL1</plasmid>
    </source>
</reference>
<dbReference type="Pfam" id="PF13649">
    <property type="entry name" value="Methyltransf_25"/>
    <property type="match status" value="1"/>
</dbReference>
<keyword evidence="1" id="KW-0808">Transferase</keyword>
<dbReference type="PANTHER" id="PTHR43861:SF3">
    <property type="entry name" value="PUTATIVE (AFU_ORTHOLOGUE AFUA_2G14390)-RELATED"/>
    <property type="match status" value="1"/>
</dbReference>
<dbReference type="CDD" id="cd02440">
    <property type="entry name" value="AdoMet_MTases"/>
    <property type="match status" value="1"/>
</dbReference>
<sequence length="211" mass="22442">MRAAPRHRQESAVDSSSAWDARYSSVEHPWGSAPAAALSARFAELTPGRAVDLGCGDGRHARWLADSGWAVDAVDFSSVAIELAMSGGSDKSIRYSVADARTWEPSGPVDLVAIGFLHLPVDELVAVIASAATWLAPGGGCCISDMRSRISLAVWAVHRTHRYCPISTISPGQQADCGFVSYRISYGRRVIAMPSTFCCMPNRGPAHPTAA</sequence>
<dbReference type="AlphaFoldDB" id="Q3L9D5"/>
<dbReference type="InterPro" id="IPR029063">
    <property type="entry name" value="SAM-dependent_MTases_sf"/>
</dbReference>